<dbReference type="Proteomes" id="UP000694844">
    <property type="component" value="Chromosome 9"/>
</dbReference>
<evidence type="ECO:0000256" key="1">
    <source>
        <dbReference type="SAM" id="MobiDB-lite"/>
    </source>
</evidence>
<dbReference type="KEGG" id="cvn:111111099"/>
<dbReference type="RefSeq" id="XP_022303580.1">
    <property type="nucleotide sequence ID" value="XM_022447872.1"/>
</dbReference>
<proteinExistence type="predicted"/>
<organism evidence="2 3">
    <name type="scientific">Crassostrea virginica</name>
    <name type="common">Eastern oyster</name>
    <dbReference type="NCBI Taxonomy" id="6565"/>
    <lineage>
        <taxon>Eukaryota</taxon>
        <taxon>Metazoa</taxon>
        <taxon>Spiralia</taxon>
        <taxon>Lophotrochozoa</taxon>
        <taxon>Mollusca</taxon>
        <taxon>Bivalvia</taxon>
        <taxon>Autobranchia</taxon>
        <taxon>Pteriomorphia</taxon>
        <taxon>Ostreida</taxon>
        <taxon>Ostreoidea</taxon>
        <taxon>Ostreidae</taxon>
        <taxon>Crassostrea</taxon>
    </lineage>
</organism>
<evidence type="ECO:0000313" key="3">
    <source>
        <dbReference type="RefSeq" id="XP_022303580.1"/>
    </source>
</evidence>
<feature type="compositionally biased region" description="Basic and acidic residues" evidence="1">
    <location>
        <begin position="175"/>
        <end position="187"/>
    </location>
</feature>
<sequence length="194" mass="22006">MPFKEYSIYNVVKSAEDFRLPHIPLLLIRSRSQRPAFMMNGINYAGRANDNSTGVEITTSPASSGSSRTPEMILICIMILKCPKSWYSSSRKVITTKTFKKLHEMPFPCGETLTAVRKDEHSCTPMDNTRVHDETMEKTETGMKEFMEFIFATGDTRALEETMEKTETDDTSAYEGKKEKTETDEATMKLNISS</sequence>
<keyword evidence="2" id="KW-1185">Reference proteome</keyword>
<feature type="region of interest" description="Disordered" evidence="1">
    <location>
        <begin position="161"/>
        <end position="194"/>
    </location>
</feature>
<reference evidence="3" key="1">
    <citation type="submission" date="2025-08" db="UniProtKB">
        <authorList>
            <consortium name="RefSeq"/>
        </authorList>
    </citation>
    <scope>IDENTIFICATION</scope>
    <source>
        <tissue evidence="3">Whole sample</tissue>
    </source>
</reference>
<protein>
    <submittedName>
        <fullName evidence="3">Uncharacterized protein LOC111111099 isoform X1</fullName>
    </submittedName>
</protein>
<evidence type="ECO:0000313" key="2">
    <source>
        <dbReference type="Proteomes" id="UP000694844"/>
    </source>
</evidence>
<name>A0A8B8BJQ0_CRAVI</name>
<accession>A0A8B8BJQ0</accession>
<gene>
    <name evidence="3" type="primary">LOC111111099</name>
</gene>
<dbReference type="AlphaFoldDB" id="A0A8B8BJQ0"/>
<dbReference type="GeneID" id="111111099"/>